<gene>
    <name evidence="3" type="ORF">Enr17x_38240</name>
</gene>
<dbReference type="KEGG" id="gfm:Enr17x_38240"/>
<keyword evidence="2" id="KW-0472">Membrane</keyword>
<dbReference type="EMBL" id="CP037452">
    <property type="protein sequence ID" value="QDV51766.1"/>
    <property type="molecule type" value="Genomic_DNA"/>
</dbReference>
<protein>
    <submittedName>
        <fullName evidence="3">Uncharacterized protein</fullName>
    </submittedName>
</protein>
<evidence type="ECO:0000313" key="3">
    <source>
        <dbReference type="EMBL" id="QDV51766.1"/>
    </source>
</evidence>
<dbReference type="Proteomes" id="UP000318313">
    <property type="component" value="Chromosome"/>
</dbReference>
<dbReference type="AlphaFoldDB" id="A0A518IFA1"/>
<feature type="transmembrane region" description="Helical" evidence="2">
    <location>
        <begin position="64"/>
        <end position="86"/>
    </location>
</feature>
<keyword evidence="4" id="KW-1185">Reference proteome</keyword>
<reference evidence="3 4" key="1">
    <citation type="submission" date="2019-03" db="EMBL/GenBank/DDBJ databases">
        <title>Deep-cultivation of Planctomycetes and their phenomic and genomic characterization uncovers novel biology.</title>
        <authorList>
            <person name="Wiegand S."/>
            <person name="Jogler M."/>
            <person name="Boedeker C."/>
            <person name="Pinto D."/>
            <person name="Vollmers J."/>
            <person name="Rivas-Marin E."/>
            <person name="Kohn T."/>
            <person name="Peeters S.H."/>
            <person name="Heuer A."/>
            <person name="Rast P."/>
            <person name="Oberbeckmann S."/>
            <person name="Bunk B."/>
            <person name="Jeske O."/>
            <person name="Meyerdierks A."/>
            <person name="Storesund J.E."/>
            <person name="Kallscheuer N."/>
            <person name="Luecker S."/>
            <person name="Lage O.M."/>
            <person name="Pohl T."/>
            <person name="Merkel B.J."/>
            <person name="Hornburger P."/>
            <person name="Mueller R.-W."/>
            <person name="Bruemmer F."/>
            <person name="Labrenz M."/>
            <person name="Spormann A.M."/>
            <person name="Op den Camp H."/>
            <person name="Overmann J."/>
            <person name="Amann R."/>
            <person name="Jetten M.S.M."/>
            <person name="Mascher T."/>
            <person name="Medema M.H."/>
            <person name="Devos D.P."/>
            <person name="Kaster A.-K."/>
            <person name="Ovreas L."/>
            <person name="Rohde M."/>
            <person name="Galperin M.Y."/>
            <person name="Jogler C."/>
        </authorList>
    </citation>
    <scope>NUCLEOTIDE SEQUENCE [LARGE SCALE GENOMIC DNA]</scope>
    <source>
        <strain evidence="3 4">Enr17</strain>
    </source>
</reference>
<evidence type="ECO:0000256" key="1">
    <source>
        <dbReference type="SAM" id="MobiDB-lite"/>
    </source>
</evidence>
<keyword evidence="2" id="KW-0812">Transmembrane</keyword>
<evidence type="ECO:0000313" key="4">
    <source>
        <dbReference type="Proteomes" id="UP000318313"/>
    </source>
</evidence>
<accession>A0A518IFA1</accession>
<sequence length="477" mass="52228">MGLWDLLTKPIKLTSALFYWHEPMLYRLKLRGDLLVRCVFALSVWAAASGIFCLLFAFNGNPPGIELSFLMGAILGLGPAFLAMFFRRDHVSGTLWVYDDHILRQRSYVSLGFFRSWSEMQEWPNECISRCLIIPDRALGRSFSVMLLSVDSRAEIVGIPSKIKLKELARHFTESGIPVEKRDSLPDRYSQGFDLKATAAMALIGVLLLSVGLGFHFERVPQPGNQIAVREKAPDLQPDFPQPQIPVNPVPNPIAPNPIAPDNEPTEKNKTPPSTPGKPNTGLPNIMPNRAGVPPNGFPNRFPNRPGGPPSQPDIPTAKPNPNTTTNENAASKRNDSKLIGNPEGGFPFRMVNGEEKTLLGFQYAIGSWAGEPAIRTLNPLYDQAAAPRPGTTIIAKEGYAVGGLKIDAPKYVSAVQIIFQRIKPDGQLDPADTYTSEWIGQPSQKEVPTIEGKGEKATGIHGRRGAIIDALGLVFE</sequence>
<feature type="transmembrane region" description="Helical" evidence="2">
    <location>
        <begin position="197"/>
        <end position="217"/>
    </location>
</feature>
<evidence type="ECO:0000256" key="2">
    <source>
        <dbReference type="SAM" id="Phobius"/>
    </source>
</evidence>
<feature type="compositionally biased region" description="Pro residues" evidence="1">
    <location>
        <begin position="240"/>
        <end position="259"/>
    </location>
</feature>
<name>A0A518IFA1_9PLAN</name>
<feature type="compositionally biased region" description="Low complexity" evidence="1">
    <location>
        <begin position="294"/>
        <end position="305"/>
    </location>
</feature>
<feature type="region of interest" description="Disordered" evidence="1">
    <location>
        <begin position="235"/>
        <end position="342"/>
    </location>
</feature>
<dbReference type="RefSeq" id="WP_145311160.1">
    <property type="nucleotide sequence ID" value="NZ_CP037452.1"/>
</dbReference>
<dbReference type="OrthoDB" id="238388at2"/>
<proteinExistence type="predicted"/>
<organism evidence="3 4">
    <name type="scientific">Gimesia fumaroli</name>
    <dbReference type="NCBI Taxonomy" id="2527976"/>
    <lineage>
        <taxon>Bacteria</taxon>
        <taxon>Pseudomonadati</taxon>
        <taxon>Planctomycetota</taxon>
        <taxon>Planctomycetia</taxon>
        <taxon>Planctomycetales</taxon>
        <taxon>Planctomycetaceae</taxon>
        <taxon>Gimesia</taxon>
    </lineage>
</organism>
<feature type="transmembrane region" description="Helical" evidence="2">
    <location>
        <begin position="34"/>
        <end position="58"/>
    </location>
</feature>
<keyword evidence="2" id="KW-1133">Transmembrane helix</keyword>
<feature type="compositionally biased region" description="Low complexity" evidence="1">
    <location>
        <begin position="316"/>
        <end position="330"/>
    </location>
</feature>